<evidence type="ECO:0000256" key="2">
    <source>
        <dbReference type="ARBA" id="ARBA00012025"/>
    </source>
</evidence>
<evidence type="ECO:0000259" key="6">
    <source>
        <dbReference type="Pfam" id="PF04376"/>
    </source>
</evidence>
<dbReference type="VEuPathDB" id="FungiDB:SCODWIG_01378"/>
<evidence type="ECO:0000256" key="1">
    <source>
        <dbReference type="ARBA" id="ARBA00009991"/>
    </source>
</evidence>
<dbReference type="GO" id="GO:0005737">
    <property type="term" value="C:cytoplasm"/>
    <property type="evidence" value="ECO:0007669"/>
    <property type="project" value="TreeGrafter"/>
</dbReference>
<feature type="compositionally biased region" description="Acidic residues" evidence="5">
    <location>
        <begin position="375"/>
        <end position="398"/>
    </location>
</feature>
<dbReference type="EMBL" id="UFAJ01000172">
    <property type="protein sequence ID" value="SSD59617.1"/>
    <property type="molecule type" value="Genomic_DNA"/>
</dbReference>
<evidence type="ECO:0000256" key="3">
    <source>
        <dbReference type="ARBA" id="ARBA00022679"/>
    </source>
</evidence>
<organism evidence="8 9">
    <name type="scientific">Saccharomycodes ludwigii</name>
    <dbReference type="NCBI Taxonomy" id="36035"/>
    <lineage>
        <taxon>Eukaryota</taxon>
        <taxon>Fungi</taxon>
        <taxon>Dikarya</taxon>
        <taxon>Ascomycota</taxon>
        <taxon>Saccharomycotina</taxon>
        <taxon>Saccharomycetes</taxon>
        <taxon>Saccharomycodales</taxon>
        <taxon>Saccharomycodaceae</taxon>
        <taxon>Saccharomycodes</taxon>
    </lineage>
</organism>
<feature type="domain" description="N-end aminoacyl transferase N-terminal" evidence="6">
    <location>
        <begin position="21"/>
        <end position="120"/>
    </location>
</feature>
<dbReference type="PANTHER" id="PTHR21367:SF1">
    <property type="entry name" value="ARGINYL-TRNA--PROTEIN TRANSFERASE 1"/>
    <property type="match status" value="1"/>
</dbReference>
<gene>
    <name evidence="8" type="ORF">SCODWIG_01378</name>
</gene>
<dbReference type="PANTHER" id="PTHR21367">
    <property type="entry name" value="ARGININE-TRNA-PROTEIN TRANSFERASE 1"/>
    <property type="match status" value="1"/>
</dbReference>
<evidence type="ECO:0000256" key="5">
    <source>
        <dbReference type="SAM" id="MobiDB-lite"/>
    </source>
</evidence>
<dbReference type="InterPro" id="IPR016181">
    <property type="entry name" value="Acyl_CoA_acyltransferase"/>
</dbReference>
<dbReference type="Proteomes" id="UP000262825">
    <property type="component" value="Unassembled WGS sequence"/>
</dbReference>
<feature type="domain" description="N-end rule aminoacyl transferase C-terminal" evidence="7">
    <location>
        <begin position="178"/>
        <end position="332"/>
    </location>
</feature>
<dbReference type="InterPro" id="IPR030700">
    <property type="entry name" value="N-end_Aminoacyl_Trfase"/>
</dbReference>
<keyword evidence="4" id="KW-0012">Acyltransferase</keyword>
<dbReference type="Pfam" id="PF04376">
    <property type="entry name" value="ATE_N"/>
    <property type="match status" value="1"/>
</dbReference>
<comment type="similarity">
    <text evidence="1">Belongs to the R-transferase family.</text>
</comment>
<dbReference type="SUPFAM" id="SSF55729">
    <property type="entry name" value="Acyl-CoA N-acyltransferases (Nat)"/>
    <property type="match status" value="1"/>
</dbReference>
<dbReference type="InterPro" id="IPR007471">
    <property type="entry name" value="N-end_Aminoacyl_Trfase_N"/>
</dbReference>
<keyword evidence="3 8" id="KW-0808">Transferase</keyword>
<evidence type="ECO:0000259" key="7">
    <source>
        <dbReference type="Pfam" id="PF04377"/>
    </source>
</evidence>
<dbReference type="InterPro" id="IPR007472">
    <property type="entry name" value="N-end_Aminoacyl_Trfase_C"/>
</dbReference>
<proteinExistence type="inferred from homology"/>
<evidence type="ECO:0000256" key="4">
    <source>
        <dbReference type="ARBA" id="ARBA00023315"/>
    </source>
</evidence>
<dbReference type="AlphaFoldDB" id="A0A376B4I0"/>
<reference evidence="9" key="1">
    <citation type="submission" date="2018-06" db="EMBL/GenBank/DDBJ databases">
        <authorList>
            <person name="Guldener U."/>
        </authorList>
    </citation>
    <scope>NUCLEOTIDE SEQUENCE [LARGE SCALE GENOMIC DNA]</scope>
    <source>
        <strain evidence="9">UTAD17</strain>
    </source>
</reference>
<dbReference type="Pfam" id="PF04377">
    <property type="entry name" value="ATE_C"/>
    <property type="match status" value="1"/>
</dbReference>
<accession>A0A376B4I0</accession>
<sequence length="595" mass="69962">MELSDRVIISKPLYIKEPAKHCGYCKGMKDESFRSYFSLDSWYNLHNKNGRDDLDNLEFNNCTLGLQAELIPVEIYDELCNMGFRRSGNFLYKQDLLRNCCRLFTIRTTFEQCKLSKELKSCIKRFKKKMVTQQIPLPSRKQQRKQEAFDMMKELYEIEKYSDTFYTKFEPSVFSKAKYELFIKYQNQVHNDYKTSEESFKRFLCQSPFPEDVVAGTKEEWEELNNWQKTYEEEFIDCTVDSKIRKPFKRIGPVHECYYYNDKLIALGVLDFLPSGISSVYFIWDPDFHKLNLGKISALHELSLVELSKKNYYYLGYYIEDCTKMVYKKKFGGELLDVCNNQYVPLHIVGHMIQHGKFFVLSNRKGRGIVNKEQEGEEKGEDTYDDDEEEDEEDEEDHYELPINNKIKFDLNKPLINIAEKIYGEKEGLATHSANLSINKLMDYGIEYTPEIFNDLYKLKPLKLPIVLNNNNRFFDGGATDNDDNILTNNKMEDEESSEEEFFEEEDGDVPGYTKEIYSIPNVVPGLLPMWQILQIIESGEIDRLNNKLMIYNTRNGQVRLVRDFSKESKRTKRCICNVIRLLGLKITAKSLIII</sequence>
<evidence type="ECO:0000313" key="9">
    <source>
        <dbReference type="Proteomes" id="UP000262825"/>
    </source>
</evidence>
<keyword evidence="9" id="KW-1185">Reference proteome</keyword>
<evidence type="ECO:0000313" key="8">
    <source>
        <dbReference type="EMBL" id="SSD59617.1"/>
    </source>
</evidence>
<dbReference type="GO" id="GO:0004057">
    <property type="term" value="F:arginyl-tRNA--protein transferase activity"/>
    <property type="evidence" value="ECO:0007669"/>
    <property type="project" value="UniProtKB-EC"/>
</dbReference>
<protein>
    <recommendedName>
        <fullName evidence="2">arginyltransferase</fullName>
        <ecNumber evidence="2">2.3.2.8</ecNumber>
    </recommendedName>
</protein>
<feature type="region of interest" description="Disordered" evidence="5">
    <location>
        <begin position="370"/>
        <end position="398"/>
    </location>
</feature>
<name>A0A376B4I0_9ASCO</name>
<dbReference type="EC" id="2.3.2.8" evidence="2"/>